<dbReference type="InterPro" id="IPR025701">
    <property type="entry name" value="UBQ-conjugat_E2_E"/>
</dbReference>
<dbReference type="EMBL" id="CP048739">
    <property type="protein sequence ID" value="QIB75386.1"/>
    <property type="molecule type" value="Genomic_DNA"/>
</dbReference>
<name>A0A6C0UIQ0_9EURY</name>
<dbReference type="Pfam" id="PF14462">
    <property type="entry name" value="Prok-E2_E"/>
    <property type="match status" value="1"/>
</dbReference>
<dbReference type="GeneID" id="44080624"/>
<dbReference type="RefSeq" id="WP_163487166.1">
    <property type="nucleotide sequence ID" value="NZ_CP048739.1"/>
</dbReference>
<dbReference type="AlphaFoldDB" id="A0A6C0UIQ0"/>
<accession>A0A6C0UIQ0</accession>
<protein>
    <submittedName>
        <fullName evidence="1">Uncharacterized protein</fullName>
    </submittedName>
</protein>
<reference evidence="1 2" key="1">
    <citation type="submission" date="2020-02" db="EMBL/GenBank/DDBJ databases">
        <title>Whole genome sequence of Halogeometricum borinquense strain wsp4.</title>
        <authorList>
            <person name="Verma D.K."/>
            <person name="Gopal K."/>
            <person name="Prasad E.S."/>
        </authorList>
    </citation>
    <scope>NUCLEOTIDE SEQUENCE [LARGE SCALE GENOMIC DNA]</scope>
    <source>
        <strain evidence="2">wsp4</strain>
    </source>
</reference>
<proteinExistence type="predicted"/>
<gene>
    <name evidence="1" type="ORF">G3I44_14445</name>
</gene>
<organism evidence="1 2">
    <name type="scientific">Halogeometricum borinquense</name>
    <dbReference type="NCBI Taxonomy" id="60847"/>
    <lineage>
        <taxon>Archaea</taxon>
        <taxon>Methanobacteriati</taxon>
        <taxon>Methanobacteriota</taxon>
        <taxon>Stenosarchaea group</taxon>
        <taxon>Halobacteria</taxon>
        <taxon>Halobacteriales</taxon>
        <taxon>Haloferacaceae</taxon>
        <taxon>Halogeometricum</taxon>
    </lineage>
</organism>
<dbReference type="Proteomes" id="UP000465846">
    <property type="component" value="Chromosome"/>
</dbReference>
<evidence type="ECO:0000313" key="1">
    <source>
        <dbReference type="EMBL" id="QIB75386.1"/>
    </source>
</evidence>
<evidence type="ECO:0000313" key="2">
    <source>
        <dbReference type="Proteomes" id="UP000465846"/>
    </source>
</evidence>
<sequence length="137" mass="16396">MNLPRVQTELAALRQRYSVAVNLNNEFPYVIVKDVDFGPDWRPRQGDVMIVLRRNHPQDQPVVLVEDRMEYLRGPTKHWMSKLAAPPSIPNHRDWKRWCIHEVNWNPQRHTLITVMRLMDRAFRKPNSDDTYDKVVR</sequence>